<evidence type="ECO:0000256" key="2">
    <source>
        <dbReference type="ARBA" id="ARBA00022692"/>
    </source>
</evidence>
<evidence type="ECO:0000259" key="8">
    <source>
        <dbReference type="Pfam" id="PF11970"/>
    </source>
</evidence>
<feature type="region of interest" description="Disordered" evidence="5">
    <location>
        <begin position="597"/>
        <end position="642"/>
    </location>
</feature>
<dbReference type="HOGENOM" id="CLU_017709_1_0_1"/>
<dbReference type="InterPro" id="IPR023041">
    <property type="entry name" value="Glucose_rcpt_Git3-like_N"/>
</dbReference>
<comment type="subcellular location">
    <subcellularLocation>
        <location evidence="1">Membrane</location>
        <topology evidence="1">Multi-pass membrane protein</topology>
    </subcellularLocation>
</comment>
<keyword evidence="2 6" id="KW-0812">Transmembrane</keyword>
<name>W9YYG3_9EURO</name>
<gene>
    <name evidence="9" type="ORF">A1O1_02720</name>
</gene>
<dbReference type="SUPFAM" id="SSF81321">
    <property type="entry name" value="Family A G protein-coupled receptor-like"/>
    <property type="match status" value="1"/>
</dbReference>
<dbReference type="GO" id="GO:0005886">
    <property type="term" value="C:plasma membrane"/>
    <property type="evidence" value="ECO:0007669"/>
    <property type="project" value="TreeGrafter"/>
</dbReference>
<feature type="transmembrane region" description="Helical" evidence="6">
    <location>
        <begin position="162"/>
        <end position="180"/>
    </location>
</feature>
<proteinExistence type="predicted"/>
<feature type="transmembrane region" description="Helical" evidence="6">
    <location>
        <begin position="46"/>
        <end position="70"/>
    </location>
</feature>
<protein>
    <recommendedName>
        <fullName evidence="11">G-protein coupled receptors family 1 profile domain-containing protein</fullName>
    </recommendedName>
</protein>
<evidence type="ECO:0000256" key="1">
    <source>
        <dbReference type="ARBA" id="ARBA00004141"/>
    </source>
</evidence>
<feature type="transmembrane region" description="Helical" evidence="6">
    <location>
        <begin position="200"/>
        <end position="229"/>
    </location>
</feature>
<reference evidence="9 10" key="1">
    <citation type="submission" date="2013-03" db="EMBL/GenBank/DDBJ databases">
        <title>The Genome Sequence of Capronia coronata CBS 617.96.</title>
        <authorList>
            <consortium name="The Broad Institute Genomics Platform"/>
            <person name="Cuomo C."/>
            <person name="de Hoog S."/>
            <person name="Gorbushina A."/>
            <person name="Walker B."/>
            <person name="Young S.K."/>
            <person name="Zeng Q."/>
            <person name="Gargeya S."/>
            <person name="Fitzgerald M."/>
            <person name="Haas B."/>
            <person name="Abouelleil A."/>
            <person name="Allen A.W."/>
            <person name="Alvarado L."/>
            <person name="Arachchi H.M."/>
            <person name="Berlin A.M."/>
            <person name="Chapman S.B."/>
            <person name="Gainer-Dewar J."/>
            <person name="Goldberg J."/>
            <person name="Griggs A."/>
            <person name="Gujja S."/>
            <person name="Hansen M."/>
            <person name="Howarth C."/>
            <person name="Imamovic A."/>
            <person name="Ireland A."/>
            <person name="Larimer J."/>
            <person name="McCowan C."/>
            <person name="Murphy C."/>
            <person name="Pearson M."/>
            <person name="Poon T.W."/>
            <person name="Priest M."/>
            <person name="Roberts A."/>
            <person name="Saif S."/>
            <person name="Shea T."/>
            <person name="Sisk P."/>
            <person name="Sykes S."/>
            <person name="Wortman J."/>
            <person name="Nusbaum C."/>
            <person name="Birren B."/>
        </authorList>
    </citation>
    <scope>NUCLEOTIDE SEQUENCE [LARGE SCALE GENOMIC DNA]</scope>
    <source>
        <strain evidence="9 10">CBS 617.96</strain>
    </source>
</reference>
<dbReference type="AlphaFoldDB" id="W9YYG3"/>
<keyword evidence="4 6" id="KW-0472">Membrane</keyword>
<feature type="region of interest" description="Disordered" evidence="5">
    <location>
        <begin position="242"/>
        <end position="296"/>
    </location>
</feature>
<dbReference type="Gene3D" id="1.20.1070.10">
    <property type="entry name" value="Rhodopsin 7-helix transmembrane proteins"/>
    <property type="match status" value="1"/>
</dbReference>
<feature type="domain" description="G protein-coupled receptor GPR1/2/3 C-terminal" evidence="8">
    <location>
        <begin position="395"/>
        <end position="468"/>
    </location>
</feature>
<dbReference type="InterPro" id="IPR022596">
    <property type="entry name" value="GPR1/2/3_C"/>
</dbReference>
<accession>W9YYG3</accession>
<feature type="transmembrane region" description="Helical" evidence="6">
    <location>
        <begin position="440"/>
        <end position="463"/>
    </location>
</feature>
<feature type="transmembrane region" description="Helical" evidence="6">
    <location>
        <begin position="120"/>
        <end position="141"/>
    </location>
</feature>
<sequence>MLASDPFSVASSPLDQASWKATGPSTAVPHEPNSAGGAFSGSQNRAILIAALTCSCLSLCIVLYALGIFIRKRRSFRHRLIMHLIMSNTVKAGVYFLFPIVSFAAGPVQSSSDWCQASGYVLEFGVMSADMAILIVAVHSITYILRPNSKAGEGGLYPYRNWVYLFWLGPSLLAASLAFVKGGHGYVTAGTFCYLPKRPYWYRLALSWVPRYLIIGVILAMYIWLYLYVRIKFRGFDNLGLTGSSQSSSSESRRKSSIRPDDLEKNLDGGTARPLPVSPMRPRNQDAPFQPTPAQSEPLEPWDYMNFITSKPLQGVSPAAVADEDKPPYAARGSNWSGDTQTAFGSASVIPGTLDHSRAESRKTSEAVTLRLEQGPIMPQPVPAATDMVANDPLRQTRNAIRKQLRSLFVYPAVYILMWSFPFAQHALYYDDYYVRHPVFWLNMIVSIMVSLQAGVDGLIFSLTEKTVKGEDRSLREGLAWTWSRIRAILGWGSAEEPAPQPVATGSGSEPCRSRRTPHWWEAEGRRRKDSVWLGTSTYADSISPVATRTRSRSPEKPGRVVHSRTRSLGQASLFVPTLGPISADAAELVSLAEEMHSPTTTTLTPVSSNVGATSGRLSSQSVRPAPETGAPHKASNERFMK</sequence>
<dbReference type="Pfam" id="PF11710">
    <property type="entry name" value="Git3"/>
    <property type="match status" value="1"/>
</dbReference>
<dbReference type="GO" id="GO:0007189">
    <property type="term" value="P:adenylate cyclase-activating G protein-coupled receptor signaling pathway"/>
    <property type="evidence" value="ECO:0007669"/>
    <property type="project" value="TreeGrafter"/>
</dbReference>
<evidence type="ECO:0000256" key="5">
    <source>
        <dbReference type="SAM" id="MobiDB-lite"/>
    </source>
</evidence>
<feature type="domain" description="Glucose receptor Git3-like N-terminal" evidence="7">
    <location>
        <begin position="47"/>
        <end position="234"/>
    </location>
</feature>
<evidence type="ECO:0000259" key="7">
    <source>
        <dbReference type="Pfam" id="PF11710"/>
    </source>
</evidence>
<feature type="region of interest" description="Disordered" evidence="5">
    <location>
        <begin position="497"/>
        <end position="516"/>
    </location>
</feature>
<feature type="transmembrane region" description="Helical" evidence="6">
    <location>
        <begin position="408"/>
        <end position="428"/>
    </location>
</feature>
<dbReference type="GO" id="GO:0004930">
    <property type="term" value="F:G protein-coupled receptor activity"/>
    <property type="evidence" value="ECO:0007669"/>
    <property type="project" value="TreeGrafter"/>
</dbReference>
<feature type="region of interest" description="Disordered" evidence="5">
    <location>
        <begin position="1"/>
        <end position="34"/>
    </location>
</feature>
<keyword evidence="3 6" id="KW-1133">Transmembrane helix</keyword>
<evidence type="ECO:0000313" key="10">
    <source>
        <dbReference type="Proteomes" id="UP000019484"/>
    </source>
</evidence>
<dbReference type="GeneID" id="19157619"/>
<organism evidence="9 10">
    <name type="scientific">Capronia coronata CBS 617.96</name>
    <dbReference type="NCBI Taxonomy" id="1182541"/>
    <lineage>
        <taxon>Eukaryota</taxon>
        <taxon>Fungi</taxon>
        <taxon>Dikarya</taxon>
        <taxon>Ascomycota</taxon>
        <taxon>Pezizomycotina</taxon>
        <taxon>Eurotiomycetes</taxon>
        <taxon>Chaetothyriomycetidae</taxon>
        <taxon>Chaetothyriales</taxon>
        <taxon>Herpotrichiellaceae</taxon>
        <taxon>Capronia</taxon>
    </lineage>
</organism>
<evidence type="ECO:0008006" key="11">
    <source>
        <dbReference type="Google" id="ProtNLM"/>
    </source>
</evidence>
<evidence type="ECO:0000313" key="9">
    <source>
        <dbReference type="EMBL" id="EXJ94326.1"/>
    </source>
</evidence>
<dbReference type="OrthoDB" id="100006at2759"/>
<evidence type="ECO:0000256" key="3">
    <source>
        <dbReference type="ARBA" id="ARBA00022989"/>
    </source>
</evidence>
<dbReference type="Proteomes" id="UP000019484">
    <property type="component" value="Unassembled WGS sequence"/>
</dbReference>
<feature type="compositionally biased region" description="Polar residues" evidence="5">
    <location>
        <begin position="606"/>
        <end position="623"/>
    </location>
</feature>
<dbReference type="EMBL" id="AMWN01000002">
    <property type="protein sequence ID" value="EXJ94326.1"/>
    <property type="molecule type" value="Genomic_DNA"/>
</dbReference>
<dbReference type="RefSeq" id="XP_007721820.1">
    <property type="nucleotide sequence ID" value="XM_007723630.1"/>
</dbReference>
<dbReference type="PANTHER" id="PTHR23112:SF37">
    <property type="entry name" value="G PROTEIN-COUPLED RECEPTOR GPR1"/>
    <property type="match status" value="1"/>
</dbReference>
<dbReference type="STRING" id="1182541.W9YYG3"/>
<feature type="compositionally biased region" description="Basic and acidic residues" evidence="5">
    <location>
        <begin position="251"/>
        <end position="267"/>
    </location>
</feature>
<dbReference type="Pfam" id="PF11970">
    <property type="entry name" value="GPR_Gpa2_C"/>
    <property type="match status" value="1"/>
</dbReference>
<feature type="region of interest" description="Disordered" evidence="5">
    <location>
        <begin position="545"/>
        <end position="565"/>
    </location>
</feature>
<evidence type="ECO:0000256" key="6">
    <source>
        <dbReference type="SAM" id="Phobius"/>
    </source>
</evidence>
<keyword evidence="10" id="KW-1185">Reference proteome</keyword>
<feature type="transmembrane region" description="Helical" evidence="6">
    <location>
        <begin position="90"/>
        <end position="108"/>
    </location>
</feature>
<dbReference type="eggNOG" id="ENOG502QU8E">
    <property type="taxonomic scope" value="Eukaryota"/>
</dbReference>
<evidence type="ECO:0000256" key="4">
    <source>
        <dbReference type="ARBA" id="ARBA00023136"/>
    </source>
</evidence>
<dbReference type="PANTHER" id="PTHR23112">
    <property type="entry name" value="G PROTEIN-COUPLED RECEPTOR 157-RELATED"/>
    <property type="match status" value="1"/>
</dbReference>
<comment type="caution">
    <text evidence="9">The sequence shown here is derived from an EMBL/GenBank/DDBJ whole genome shotgun (WGS) entry which is preliminary data.</text>
</comment>